<dbReference type="EMBL" id="CP012333">
    <property type="protein sequence ID" value="AKV03180.1"/>
    <property type="molecule type" value="Genomic_DNA"/>
</dbReference>
<feature type="region of interest" description="Disordered" evidence="1">
    <location>
        <begin position="69"/>
        <end position="109"/>
    </location>
</feature>
<dbReference type="RefSeq" id="WP_146653987.1">
    <property type="nucleotide sequence ID" value="NZ_CP012333.1"/>
</dbReference>
<reference evidence="2 3" key="1">
    <citation type="submission" date="2015-08" db="EMBL/GenBank/DDBJ databases">
        <authorList>
            <person name="Babu N.S."/>
            <person name="Beckwith C.J."/>
            <person name="Beseler K.G."/>
            <person name="Brison A."/>
            <person name="Carone J.V."/>
            <person name="Caskin T.P."/>
            <person name="Diamond M."/>
            <person name="Durham M.E."/>
            <person name="Foxe J.M."/>
            <person name="Go M."/>
            <person name="Henderson B.A."/>
            <person name="Jones I.B."/>
            <person name="McGettigan J.A."/>
            <person name="Micheletti S.J."/>
            <person name="Nasrallah M.E."/>
            <person name="Ortiz D."/>
            <person name="Piller C.R."/>
            <person name="Privatt S.R."/>
            <person name="Schneider S.L."/>
            <person name="Sharp S."/>
            <person name="Smith T.C."/>
            <person name="Stanton J.D."/>
            <person name="Ullery H.E."/>
            <person name="Wilson R.J."/>
            <person name="Serrano M.G."/>
            <person name="Buck G."/>
            <person name="Lee V."/>
            <person name="Wang Y."/>
            <person name="Carvalho R."/>
            <person name="Voegtly L."/>
            <person name="Shi R."/>
            <person name="Duckworth R."/>
            <person name="Johnson A."/>
            <person name="Loviza R."/>
            <person name="Walstead R."/>
            <person name="Shah Z."/>
            <person name="Kiflezghi M."/>
            <person name="Wade K."/>
            <person name="Ball S.L."/>
            <person name="Bradley K.W."/>
            <person name="Asai D.J."/>
            <person name="Bowman C.A."/>
            <person name="Russell D.A."/>
            <person name="Pope W.H."/>
            <person name="Jacobs-Sera D."/>
            <person name="Hendrix R.W."/>
            <person name="Hatfull G.F."/>
        </authorList>
    </citation>
    <scope>NUCLEOTIDE SEQUENCE [LARGE SCALE GENOMIC DNA]</scope>
    <source>
        <strain evidence="2 3">DSM 27648</strain>
    </source>
</reference>
<evidence type="ECO:0000313" key="2">
    <source>
        <dbReference type="EMBL" id="AKV03180.1"/>
    </source>
</evidence>
<dbReference type="STRING" id="1391654.AKJ09_09843"/>
<dbReference type="Proteomes" id="UP000064967">
    <property type="component" value="Chromosome"/>
</dbReference>
<proteinExistence type="predicted"/>
<gene>
    <name evidence="2" type="ORF">AKJ09_09843</name>
</gene>
<dbReference type="AlphaFoldDB" id="A0A0K1QCM4"/>
<sequence>MTAPRRTAGSHLVAELVARIGAAEFGRRVQTSEGMARHIATARKTPGKDLQQRIADKFKITVDAWSIPMTEDKASPPRKSKAAPKARAKPAPAPPETRTAPSVPARSSKRVSGIENLRSVIEKFDEWIDAADEDSDVSMTARAALANGKANAADKLAKLQGEQEITMSQIVRSKAWQEMLKALEPVFAKHIEAANDFAAALEALEAQ</sequence>
<dbReference type="KEGG" id="llu:AKJ09_09843"/>
<organism evidence="2 3">
    <name type="scientific">Labilithrix luteola</name>
    <dbReference type="NCBI Taxonomy" id="1391654"/>
    <lineage>
        <taxon>Bacteria</taxon>
        <taxon>Pseudomonadati</taxon>
        <taxon>Myxococcota</taxon>
        <taxon>Polyangia</taxon>
        <taxon>Polyangiales</taxon>
        <taxon>Labilitrichaceae</taxon>
        <taxon>Labilithrix</taxon>
    </lineage>
</organism>
<evidence type="ECO:0000313" key="3">
    <source>
        <dbReference type="Proteomes" id="UP000064967"/>
    </source>
</evidence>
<accession>A0A0K1QCM4</accession>
<feature type="compositionally biased region" description="Basic residues" evidence="1">
    <location>
        <begin position="76"/>
        <end position="88"/>
    </location>
</feature>
<keyword evidence="3" id="KW-1185">Reference proteome</keyword>
<evidence type="ECO:0000256" key="1">
    <source>
        <dbReference type="SAM" id="MobiDB-lite"/>
    </source>
</evidence>
<name>A0A0K1QCM4_9BACT</name>
<protein>
    <submittedName>
        <fullName evidence="2">Uncharacterized protein</fullName>
    </submittedName>
</protein>